<dbReference type="GO" id="GO:0005737">
    <property type="term" value="C:cytoplasm"/>
    <property type="evidence" value="ECO:0007669"/>
    <property type="project" value="UniProtKB-SubCell"/>
</dbReference>
<keyword evidence="10 14" id="KW-0133">Cell shape</keyword>
<dbReference type="PANTHER" id="PTHR23132">
    <property type="entry name" value="D-ALANINE--D-ALANINE LIGASE"/>
    <property type="match status" value="1"/>
</dbReference>
<dbReference type="STRING" id="488538.SAR116_2331"/>
<dbReference type="PIRSF" id="PIRSF039102">
    <property type="entry name" value="Ddl/VanB"/>
    <property type="match status" value="1"/>
</dbReference>
<evidence type="ECO:0000256" key="4">
    <source>
        <dbReference type="ARBA" id="ARBA00010871"/>
    </source>
</evidence>
<dbReference type="InterPro" id="IPR011095">
    <property type="entry name" value="Dala_Dala_lig_C"/>
</dbReference>
<keyword evidence="8 16" id="KW-0547">Nucleotide-binding</keyword>
<feature type="domain" description="ATP-grasp" evidence="17">
    <location>
        <begin position="104"/>
        <end position="296"/>
    </location>
</feature>
<dbReference type="SUPFAM" id="SSF52440">
    <property type="entry name" value="PreATP-grasp domain"/>
    <property type="match status" value="1"/>
</dbReference>
<evidence type="ECO:0000256" key="10">
    <source>
        <dbReference type="ARBA" id="ARBA00022960"/>
    </source>
</evidence>
<feature type="binding site" evidence="15">
    <location>
        <position position="265"/>
    </location>
    <ligand>
        <name>Mg(2+)</name>
        <dbReference type="ChEBI" id="CHEBI:18420"/>
        <label>2</label>
    </ligand>
</feature>
<proteinExistence type="inferred from homology"/>
<dbReference type="HOGENOM" id="CLU_039268_1_1_5"/>
<comment type="subcellular location">
    <subcellularLocation>
        <location evidence="3 14">Cytoplasm</location>
    </subcellularLocation>
</comment>
<dbReference type="HAMAP" id="MF_00047">
    <property type="entry name" value="Dala_Dala_lig"/>
    <property type="match status" value="1"/>
</dbReference>
<dbReference type="InterPro" id="IPR016185">
    <property type="entry name" value="PreATP-grasp_dom_sf"/>
</dbReference>
<keyword evidence="6 14" id="KW-0963">Cytoplasm</keyword>
<dbReference type="SUPFAM" id="SSF56059">
    <property type="entry name" value="Glutathione synthetase ATP-binding domain-like"/>
    <property type="match status" value="1"/>
</dbReference>
<evidence type="ECO:0000256" key="2">
    <source>
        <dbReference type="ARBA" id="ARBA00003921"/>
    </source>
</evidence>
<evidence type="ECO:0000256" key="15">
    <source>
        <dbReference type="PIRSR" id="PIRSR039102-3"/>
    </source>
</evidence>
<dbReference type="eggNOG" id="COG1181">
    <property type="taxonomic scope" value="Bacteria"/>
</dbReference>
<dbReference type="InterPro" id="IPR005905">
    <property type="entry name" value="D_ala_D_ala"/>
</dbReference>
<dbReference type="GO" id="GO:0005524">
    <property type="term" value="F:ATP binding"/>
    <property type="evidence" value="ECO:0007669"/>
    <property type="project" value="UniProtKB-UniRule"/>
</dbReference>
<evidence type="ECO:0000256" key="9">
    <source>
        <dbReference type="ARBA" id="ARBA00022840"/>
    </source>
</evidence>
<evidence type="ECO:0000313" key="19">
    <source>
        <dbReference type="Proteomes" id="UP000007460"/>
    </source>
</evidence>
<evidence type="ECO:0000256" key="13">
    <source>
        <dbReference type="ARBA" id="ARBA00047614"/>
    </source>
</evidence>
<feature type="binding site" evidence="15">
    <location>
        <position position="263"/>
    </location>
    <ligand>
        <name>Mg(2+)</name>
        <dbReference type="ChEBI" id="CHEBI:18420"/>
        <label>2</label>
    </ligand>
</feature>
<keyword evidence="9 16" id="KW-0067">ATP-binding</keyword>
<keyword evidence="11 14" id="KW-0573">Peptidoglycan synthesis</keyword>
<comment type="pathway">
    <text evidence="14">Cell wall biogenesis; peptidoglycan biosynthesis.</text>
</comment>
<dbReference type="OrthoDB" id="9813261at2"/>
<keyword evidence="15" id="KW-0460">Magnesium</keyword>
<dbReference type="NCBIfam" id="NF002378">
    <property type="entry name" value="PRK01372.1"/>
    <property type="match status" value="1"/>
</dbReference>
<dbReference type="InterPro" id="IPR013815">
    <property type="entry name" value="ATP_grasp_subdomain_1"/>
</dbReference>
<evidence type="ECO:0000256" key="11">
    <source>
        <dbReference type="ARBA" id="ARBA00022984"/>
    </source>
</evidence>
<dbReference type="GO" id="GO:0008716">
    <property type="term" value="F:D-alanine-D-alanine ligase activity"/>
    <property type="evidence" value="ECO:0007669"/>
    <property type="project" value="UniProtKB-UniRule"/>
</dbReference>
<dbReference type="EMBL" id="CP001751">
    <property type="protein sequence ID" value="ADE40574.1"/>
    <property type="molecule type" value="Genomic_DNA"/>
</dbReference>
<dbReference type="EC" id="6.3.2.4" evidence="5 14"/>
<feature type="binding site" evidence="15">
    <location>
        <position position="249"/>
    </location>
    <ligand>
        <name>Mg(2+)</name>
        <dbReference type="ChEBI" id="CHEBI:18420"/>
        <label>1</label>
    </ligand>
</feature>
<reference evidence="18 19" key="1">
    <citation type="journal article" date="2010" name="J. Bacteriol.">
        <title>Complete genome sequence of "Candidatus Puniceispirillum marinum" IMCC1322, a representative of the SAR116 clade in the Alphaproteobacteria.</title>
        <authorList>
            <person name="Oh H.M."/>
            <person name="Kwon K.K."/>
            <person name="Kang I."/>
            <person name="Kang S.G."/>
            <person name="Lee J.H."/>
            <person name="Kim S.J."/>
            <person name="Cho J.C."/>
        </authorList>
    </citation>
    <scope>NUCLEOTIDE SEQUENCE [LARGE SCALE GENOMIC DNA]</scope>
    <source>
        <strain evidence="18 19">IMCC1322</strain>
    </source>
</reference>
<dbReference type="AlphaFoldDB" id="D5BPS2"/>
<comment type="similarity">
    <text evidence="4 14">Belongs to the D-alanine--D-alanine ligase family.</text>
</comment>
<evidence type="ECO:0000256" key="3">
    <source>
        <dbReference type="ARBA" id="ARBA00004496"/>
    </source>
</evidence>
<dbReference type="Gene3D" id="3.30.1490.20">
    <property type="entry name" value="ATP-grasp fold, A domain"/>
    <property type="match status" value="1"/>
</dbReference>
<keyword evidence="7 14" id="KW-0436">Ligase</keyword>
<dbReference type="GO" id="GO:0009252">
    <property type="term" value="P:peptidoglycan biosynthetic process"/>
    <property type="evidence" value="ECO:0007669"/>
    <property type="project" value="UniProtKB-UniRule"/>
</dbReference>
<dbReference type="InterPro" id="IPR011127">
    <property type="entry name" value="Dala_Dala_lig_N"/>
</dbReference>
<evidence type="ECO:0000256" key="12">
    <source>
        <dbReference type="ARBA" id="ARBA00023316"/>
    </source>
</evidence>
<dbReference type="UniPathway" id="UPA00219"/>
<evidence type="ECO:0000259" key="17">
    <source>
        <dbReference type="PROSITE" id="PS50975"/>
    </source>
</evidence>
<comment type="catalytic activity">
    <reaction evidence="13 14">
        <text>2 D-alanine + ATP = D-alanyl-D-alanine + ADP + phosphate + H(+)</text>
        <dbReference type="Rhea" id="RHEA:11224"/>
        <dbReference type="ChEBI" id="CHEBI:15378"/>
        <dbReference type="ChEBI" id="CHEBI:30616"/>
        <dbReference type="ChEBI" id="CHEBI:43474"/>
        <dbReference type="ChEBI" id="CHEBI:57416"/>
        <dbReference type="ChEBI" id="CHEBI:57822"/>
        <dbReference type="ChEBI" id="CHEBI:456216"/>
        <dbReference type="EC" id="6.3.2.4"/>
    </reaction>
</comment>
<feature type="binding site" evidence="15">
    <location>
        <position position="263"/>
    </location>
    <ligand>
        <name>Mg(2+)</name>
        <dbReference type="ChEBI" id="CHEBI:18420"/>
        <label>1</label>
    </ligand>
</feature>
<dbReference type="Pfam" id="PF07478">
    <property type="entry name" value="Dala_Dala_lig_C"/>
    <property type="match status" value="1"/>
</dbReference>
<dbReference type="PROSITE" id="PS50975">
    <property type="entry name" value="ATP_GRASP"/>
    <property type="match status" value="1"/>
</dbReference>
<evidence type="ECO:0000313" key="18">
    <source>
        <dbReference type="EMBL" id="ADE40574.1"/>
    </source>
</evidence>
<dbReference type="PROSITE" id="PS00843">
    <property type="entry name" value="DALA_DALA_LIGASE_1"/>
    <property type="match status" value="1"/>
</dbReference>
<dbReference type="PANTHER" id="PTHR23132:SF23">
    <property type="entry name" value="D-ALANINE--D-ALANINE LIGASE B"/>
    <property type="match status" value="1"/>
</dbReference>
<dbReference type="GO" id="GO:0046872">
    <property type="term" value="F:metal ion binding"/>
    <property type="evidence" value="ECO:0007669"/>
    <property type="project" value="UniProtKB-KW"/>
</dbReference>
<dbReference type="RefSeq" id="WP_013047201.1">
    <property type="nucleotide sequence ID" value="NC_014010.1"/>
</dbReference>
<dbReference type="KEGG" id="apb:SAR116_2331"/>
<comment type="cofactor">
    <cofactor evidence="1">
        <name>Mn(2+)</name>
        <dbReference type="ChEBI" id="CHEBI:29035"/>
    </cofactor>
</comment>
<protein>
    <recommendedName>
        <fullName evidence="5 14">D-alanine--D-alanine ligase</fullName>
        <ecNumber evidence="5 14">6.3.2.4</ecNumber>
    </recommendedName>
    <alternativeName>
        <fullName evidence="14">D-Ala-D-Ala ligase</fullName>
    </alternativeName>
    <alternativeName>
        <fullName evidence="14">D-alanylalanine synthetase</fullName>
    </alternativeName>
</protein>
<accession>D5BPS2</accession>
<gene>
    <name evidence="14" type="primary">ddl</name>
    <name evidence="18" type="ordered locus">SAR116_2331</name>
</gene>
<evidence type="ECO:0000256" key="1">
    <source>
        <dbReference type="ARBA" id="ARBA00001936"/>
    </source>
</evidence>
<dbReference type="InterPro" id="IPR011761">
    <property type="entry name" value="ATP-grasp"/>
</dbReference>
<evidence type="ECO:0000256" key="16">
    <source>
        <dbReference type="PROSITE-ProRule" id="PRU00409"/>
    </source>
</evidence>
<dbReference type="InterPro" id="IPR000291">
    <property type="entry name" value="D-Ala_lig_Van_CS"/>
</dbReference>
<evidence type="ECO:0000256" key="7">
    <source>
        <dbReference type="ARBA" id="ARBA00022598"/>
    </source>
</evidence>
<keyword evidence="19" id="KW-1185">Reference proteome</keyword>
<dbReference type="GO" id="GO:0071555">
    <property type="term" value="P:cell wall organization"/>
    <property type="evidence" value="ECO:0007669"/>
    <property type="project" value="UniProtKB-KW"/>
</dbReference>
<evidence type="ECO:0000256" key="6">
    <source>
        <dbReference type="ARBA" id="ARBA00022490"/>
    </source>
</evidence>
<organism evidence="18 19">
    <name type="scientific">Puniceispirillum marinum (strain IMCC1322)</name>
    <dbReference type="NCBI Taxonomy" id="488538"/>
    <lineage>
        <taxon>Bacteria</taxon>
        <taxon>Pseudomonadati</taxon>
        <taxon>Pseudomonadota</taxon>
        <taxon>Alphaproteobacteria</taxon>
        <taxon>Candidatus Puniceispirillales</taxon>
        <taxon>Candidatus Puniceispirillaceae</taxon>
        <taxon>Candidatus Puniceispirillum</taxon>
    </lineage>
</organism>
<evidence type="ECO:0000256" key="14">
    <source>
        <dbReference type="HAMAP-Rule" id="MF_00047"/>
    </source>
</evidence>
<keyword evidence="12 14" id="KW-0961">Cell wall biogenesis/degradation</keyword>
<keyword evidence="15" id="KW-0479">Metal-binding</keyword>
<dbReference type="Pfam" id="PF01820">
    <property type="entry name" value="Dala_Dala_lig_N"/>
    <property type="match status" value="1"/>
</dbReference>
<comment type="function">
    <text evidence="2 14">Cell wall formation.</text>
</comment>
<evidence type="ECO:0000256" key="8">
    <source>
        <dbReference type="ARBA" id="ARBA00022741"/>
    </source>
</evidence>
<dbReference type="Gene3D" id="3.40.50.20">
    <property type="match status" value="1"/>
</dbReference>
<name>D5BPS2_PUNMI</name>
<dbReference type="Proteomes" id="UP000007460">
    <property type="component" value="Chromosome"/>
</dbReference>
<evidence type="ECO:0000256" key="5">
    <source>
        <dbReference type="ARBA" id="ARBA00012216"/>
    </source>
</evidence>
<comment type="cofactor">
    <cofactor evidence="15">
        <name>Mg(2+)</name>
        <dbReference type="ChEBI" id="CHEBI:18420"/>
    </cofactor>
    <cofactor evidence="15">
        <name>Mn(2+)</name>
        <dbReference type="ChEBI" id="CHEBI:29035"/>
    </cofactor>
    <text evidence="15">Binds 2 magnesium or manganese ions per subunit.</text>
</comment>
<sequence>MSAHPSRVAVLMGGWTSEASVSRVSASFCGQAARSAGWDAVEVEVDRDIAEKLAEMKPDRCFNALHGQVGEDGNIQGLLNIMNIPYTHSGLVASALAMDKVLAKMIMTTCGIRVPATLALVEDTHVYPEHAMQAHVIKPLNDGSSFGVVIVKDGDKAPARSLWNTDTQLLCEPFIPGRELTVAVLEGTALCVTEITSENSFYDFDAKYAPGGSQHILPADIPEDVTLQACEWAESAYRAFGCRGVIRADYRWNDVTNQLFMLEINTQPGMTATSLVPEQARFVGMTGEELVNHLLETAQCDD</sequence>
<dbReference type="Gene3D" id="3.30.470.20">
    <property type="entry name" value="ATP-grasp fold, B domain"/>
    <property type="match status" value="1"/>
</dbReference>
<keyword evidence="15" id="KW-0464">Manganese</keyword>
<dbReference type="GO" id="GO:0008360">
    <property type="term" value="P:regulation of cell shape"/>
    <property type="evidence" value="ECO:0007669"/>
    <property type="project" value="UniProtKB-KW"/>
</dbReference>